<name>A0A359YGE9_STRPA</name>
<sequence>MNKDQLIEKPEINIVGVIANHQFNWYICSNEMWTMDIDKYIQAYQEAGLDVDFSYLPEIQQNLHVITKSNLESYLEMYKDDWLKVTVEELISMIKRSMEEENLNSEIILEGKALLPDLFIDFDKEEFYSNHLGMKNYERYVPNGWKFFSGRFDHLIPKEEQYWIEETKKTEGTSLLFI</sequence>
<proteinExistence type="predicted"/>
<dbReference type="Proteomes" id="UP001212685">
    <property type="component" value="Unassembled WGS sequence"/>
</dbReference>
<dbReference type="EMBL" id="JAGZFP010000006">
    <property type="protein sequence ID" value="MBS5358255.1"/>
    <property type="molecule type" value="Genomic_DNA"/>
</dbReference>
<accession>A0A359YGE9</accession>
<protein>
    <recommendedName>
        <fullName evidence="4">Group-specific protein</fullName>
    </recommendedName>
</protein>
<dbReference type="Proteomes" id="UP000709219">
    <property type="component" value="Unassembled WGS sequence"/>
</dbReference>
<gene>
    <name evidence="1" type="ORF">KHX87_03985</name>
    <name evidence="2" type="ORF">PNV36_07100</name>
</gene>
<evidence type="ECO:0000313" key="2">
    <source>
        <dbReference type="EMBL" id="MDB8620173.1"/>
    </source>
</evidence>
<dbReference type="RefSeq" id="WP_023918092.1">
    <property type="nucleotide sequence ID" value="NZ_CP134147.1"/>
</dbReference>
<dbReference type="EMBL" id="JAQMJV010000010">
    <property type="protein sequence ID" value="MDB8620173.1"/>
    <property type="molecule type" value="Genomic_DNA"/>
</dbReference>
<organism evidence="1 3">
    <name type="scientific">Streptococcus parasanguinis</name>
    <dbReference type="NCBI Taxonomy" id="1318"/>
    <lineage>
        <taxon>Bacteria</taxon>
        <taxon>Bacillati</taxon>
        <taxon>Bacillota</taxon>
        <taxon>Bacilli</taxon>
        <taxon>Lactobacillales</taxon>
        <taxon>Streptococcaceae</taxon>
        <taxon>Streptococcus</taxon>
    </lineage>
</organism>
<evidence type="ECO:0008006" key="4">
    <source>
        <dbReference type="Google" id="ProtNLM"/>
    </source>
</evidence>
<comment type="caution">
    <text evidence="1">The sequence shown here is derived from an EMBL/GenBank/DDBJ whole genome shotgun (WGS) entry which is preliminary data.</text>
</comment>
<evidence type="ECO:0000313" key="1">
    <source>
        <dbReference type="EMBL" id="MBS5358255.1"/>
    </source>
</evidence>
<reference evidence="2" key="2">
    <citation type="submission" date="2023-01" db="EMBL/GenBank/DDBJ databases">
        <title>Human gut microbiome strain richness.</title>
        <authorList>
            <person name="Chen-Liaw A."/>
        </authorList>
    </citation>
    <scope>NUCLEOTIDE SEQUENCE</scope>
    <source>
        <strain evidence="2">1001262st2_G8_1001262B_160229</strain>
    </source>
</reference>
<dbReference type="AlphaFoldDB" id="A0A359YGE9"/>
<reference evidence="1" key="1">
    <citation type="submission" date="2021-02" db="EMBL/GenBank/DDBJ databases">
        <title>Infant gut strain persistence is associated with maternal origin, phylogeny, and functional potential including surface adhesion and iron acquisition.</title>
        <authorList>
            <person name="Lou Y.C."/>
        </authorList>
    </citation>
    <scope>NUCLEOTIDE SEQUENCE</scope>
    <source>
        <strain evidence="1">L3_098_011G1_dasL3_098_011G1_concoct_7</strain>
    </source>
</reference>
<evidence type="ECO:0000313" key="3">
    <source>
        <dbReference type="Proteomes" id="UP000709219"/>
    </source>
</evidence>